<keyword evidence="3" id="KW-1185">Reference proteome</keyword>
<dbReference type="InterPro" id="IPR050238">
    <property type="entry name" value="DNA_Rep/Repair_Clamp_Loader"/>
</dbReference>
<dbReference type="InterPro" id="IPR027417">
    <property type="entry name" value="P-loop_NTPase"/>
</dbReference>
<keyword evidence="1" id="KW-0175">Coiled coil</keyword>
<evidence type="ECO:0008006" key="4">
    <source>
        <dbReference type="Google" id="ProtNLM"/>
    </source>
</evidence>
<proteinExistence type="predicted"/>
<dbReference type="PANTHER" id="PTHR11669">
    <property type="entry name" value="REPLICATION FACTOR C / DNA POLYMERASE III GAMMA-TAU SUBUNIT"/>
    <property type="match status" value="1"/>
</dbReference>
<dbReference type="Gene3D" id="3.40.50.300">
    <property type="entry name" value="P-loop containing nucleotide triphosphate hydrolases"/>
    <property type="match status" value="1"/>
</dbReference>
<accession>A0ABW5D5K5</accession>
<reference evidence="3" key="1">
    <citation type="journal article" date="2019" name="Int. J. Syst. Evol. Microbiol.">
        <title>The Global Catalogue of Microorganisms (GCM) 10K type strain sequencing project: providing services to taxonomists for standard genome sequencing and annotation.</title>
        <authorList>
            <consortium name="The Broad Institute Genomics Platform"/>
            <consortium name="The Broad Institute Genome Sequencing Center for Infectious Disease"/>
            <person name="Wu L."/>
            <person name="Ma J."/>
        </authorList>
    </citation>
    <scope>NUCLEOTIDE SEQUENCE [LARGE SCALE GENOMIC DNA]</scope>
    <source>
        <strain evidence="3">CGMCC 4.7106</strain>
    </source>
</reference>
<dbReference type="EMBL" id="JBHUIT010000003">
    <property type="protein sequence ID" value="MFD2256001.1"/>
    <property type="molecule type" value="Genomic_DNA"/>
</dbReference>
<name>A0ABW5D5K5_9BACT</name>
<sequence>MAQRAEKAYELIKSAYERERLAHAFLISGDLGCGKEELASRLISLVNSSGEVGGMDLFGQPVEVVVPPLDEQENGWVRVIRPRSKSRRISVSEIRDLEHTLQLAAPSGETKIGVIVDADRMNEQAENAFLKTLEEPPNATLLLLLTTKPQRLLPTILSRCVQVKLTGGRSLGANGGDELVAELNRVAAKGFGNPVTALHLKSVFSDFMAEKKSETEVAAKVAAKEEIATYKDGTDGSWLKEREDFHKAAAEADYLEARNRYLDVILAWLADLIRIKTGSSGLDFPDSAGQLEKIAEGESIFQITKRLDALEKLRQTLETNASEQLALEVGFLRAFA</sequence>
<dbReference type="SUPFAM" id="SSF52540">
    <property type="entry name" value="P-loop containing nucleoside triphosphate hydrolases"/>
    <property type="match status" value="1"/>
</dbReference>
<dbReference type="Proteomes" id="UP001597375">
    <property type="component" value="Unassembled WGS sequence"/>
</dbReference>
<comment type="caution">
    <text evidence="2">The sequence shown here is derived from an EMBL/GenBank/DDBJ whole genome shotgun (WGS) entry which is preliminary data.</text>
</comment>
<evidence type="ECO:0000313" key="3">
    <source>
        <dbReference type="Proteomes" id="UP001597375"/>
    </source>
</evidence>
<evidence type="ECO:0000256" key="1">
    <source>
        <dbReference type="SAM" id="Coils"/>
    </source>
</evidence>
<dbReference type="Pfam" id="PF13177">
    <property type="entry name" value="DNA_pol3_delta2"/>
    <property type="match status" value="1"/>
</dbReference>
<dbReference type="RefSeq" id="WP_386818852.1">
    <property type="nucleotide sequence ID" value="NZ_JBHUIT010000003.1"/>
</dbReference>
<feature type="coiled-coil region" evidence="1">
    <location>
        <begin position="300"/>
        <end position="327"/>
    </location>
</feature>
<evidence type="ECO:0000313" key="2">
    <source>
        <dbReference type="EMBL" id="MFD2256001.1"/>
    </source>
</evidence>
<gene>
    <name evidence="2" type="ORF">ACFSSA_04875</name>
</gene>
<dbReference type="PANTHER" id="PTHR11669:SF8">
    <property type="entry name" value="DNA POLYMERASE III SUBUNIT DELTA"/>
    <property type="match status" value="1"/>
</dbReference>
<protein>
    <recommendedName>
        <fullName evidence="4">DNA-directed DNA polymerase</fullName>
    </recommendedName>
</protein>
<organism evidence="2 3">
    <name type="scientific">Luteolibacter algae</name>
    <dbReference type="NCBI Taxonomy" id="454151"/>
    <lineage>
        <taxon>Bacteria</taxon>
        <taxon>Pseudomonadati</taxon>
        <taxon>Verrucomicrobiota</taxon>
        <taxon>Verrucomicrobiia</taxon>
        <taxon>Verrucomicrobiales</taxon>
        <taxon>Verrucomicrobiaceae</taxon>
        <taxon>Luteolibacter</taxon>
    </lineage>
</organism>